<dbReference type="RefSeq" id="WP_148080522.1">
    <property type="nucleotide sequence ID" value="NZ_CP042914.1"/>
</dbReference>
<keyword evidence="4" id="KW-1185">Reference proteome</keyword>
<keyword evidence="1" id="KW-0175">Coiled coil</keyword>
<sequence>MAKPFETAAFVATLARAWTGRLVATLARAWAAVLFFTASRTHRLATVATLAAAALCLPLQAADPPTPQQRAQVLQMVDQHLPQLTTVLDYLRDNSPREYERALRDLSRQMRRLETSRKRGEHFYDNELQIIKLETAIDLAVAKLRLRDEPELRQQLRRDIRRLQQLRIERLTFERETLSKRLKRTTEQLAAVEQRLENARQSLDEDAEKDFKTLLRKAGRADSTRGNDKRARSRTRSEKPASDASPTPTNRTKRSPQS</sequence>
<feature type="compositionally biased region" description="Basic and acidic residues" evidence="2">
    <location>
        <begin position="214"/>
        <end position="241"/>
    </location>
</feature>
<reference evidence="3 4" key="1">
    <citation type="submission" date="2019-08" db="EMBL/GenBank/DDBJ databases">
        <title>Deep-cultivation of Planctomycetes and their phenomic and genomic characterization uncovers novel biology.</title>
        <authorList>
            <person name="Wiegand S."/>
            <person name="Jogler M."/>
            <person name="Boedeker C."/>
            <person name="Pinto D."/>
            <person name="Vollmers J."/>
            <person name="Rivas-Marin E."/>
            <person name="Kohn T."/>
            <person name="Peeters S.H."/>
            <person name="Heuer A."/>
            <person name="Rast P."/>
            <person name="Oberbeckmann S."/>
            <person name="Bunk B."/>
            <person name="Jeske O."/>
            <person name="Meyerdierks A."/>
            <person name="Storesund J.E."/>
            <person name="Kallscheuer N."/>
            <person name="Luecker S."/>
            <person name="Lage O.M."/>
            <person name="Pohl T."/>
            <person name="Merkel B.J."/>
            <person name="Hornburger P."/>
            <person name="Mueller R.-W."/>
            <person name="Bruemmer F."/>
            <person name="Labrenz M."/>
            <person name="Spormann A.M."/>
            <person name="Op den Camp H."/>
            <person name="Overmann J."/>
            <person name="Amann R."/>
            <person name="Jetten M.S.M."/>
            <person name="Mascher T."/>
            <person name="Medema M.H."/>
            <person name="Devos D.P."/>
            <person name="Kaster A.-K."/>
            <person name="Ovreas L."/>
            <person name="Rohde M."/>
            <person name="Galperin M.Y."/>
            <person name="Jogler C."/>
        </authorList>
    </citation>
    <scope>NUCLEOTIDE SEQUENCE [LARGE SCALE GENOMIC DNA]</scope>
    <source>
        <strain evidence="3 4">UC8</strain>
    </source>
</reference>
<dbReference type="OrthoDB" id="264011at2"/>
<organism evidence="3 4">
    <name type="scientific">Roseimaritima ulvae</name>
    <dbReference type="NCBI Taxonomy" id="980254"/>
    <lineage>
        <taxon>Bacteria</taxon>
        <taxon>Pseudomonadati</taxon>
        <taxon>Planctomycetota</taxon>
        <taxon>Planctomycetia</taxon>
        <taxon>Pirellulales</taxon>
        <taxon>Pirellulaceae</taxon>
        <taxon>Roseimaritima</taxon>
    </lineage>
</organism>
<evidence type="ECO:0000256" key="1">
    <source>
        <dbReference type="SAM" id="Coils"/>
    </source>
</evidence>
<dbReference type="Proteomes" id="UP000325286">
    <property type="component" value="Chromosome"/>
</dbReference>
<feature type="region of interest" description="Disordered" evidence="2">
    <location>
        <begin position="214"/>
        <end position="258"/>
    </location>
</feature>
<gene>
    <name evidence="3" type="ORF">UC8_49780</name>
</gene>
<feature type="coiled-coil region" evidence="1">
    <location>
        <begin position="168"/>
        <end position="209"/>
    </location>
</feature>
<evidence type="ECO:0000313" key="3">
    <source>
        <dbReference type="EMBL" id="QEG42936.1"/>
    </source>
</evidence>
<accession>A0A5B9R0J2</accession>
<dbReference type="KEGG" id="rul:UC8_49780"/>
<proteinExistence type="predicted"/>
<evidence type="ECO:0000256" key="2">
    <source>
        <dbReference type="SAM" id="MobiDB-lite"/>
    </source>
</evidence>
<dbReference type="AlphaFoldDB" id="A0A5B9R0J2"/>
<protein>
    <submittedName>
        <fullName evidence="3">Uncharacterized protein</fullName>
    </submittedName>
</protein>
<name>A0A5B9R0J2_9BACT</name>
<dbReference type="EMBL" id="CP042914">
    <property type="protein sequence ID" value="QEG42936.1"/>
    <property type="molecule type" value="Genomic_DNA"/>
</dbReference>
<evidence type="ECO:0000313" key="4">
    <source>
        <dbReference type="Proteomes" id="UP000325286"/>
    </source>
</evidence>